<dbReference type="Proteomes" id="UP001338309">
    <property type="component" value="Unassembled WGS sequence"/>
</dbReference>
<proteinExistence type="predicted"/>
<evidence type="ECO:0008006" key="3">
    <source>
        <dbReference type="Google" id="ProtNLM"/>
    </source>
</evidence>
<organism evidence="1 2">
    <name type="scientific">Algoriphagus confluentis</name>
    <dbReference type="NCBI Taxonomy" id="1697556"/>
    <lineage>
        <taxon>Bacteria</taxon>
        <taxon>Pseudomonadati</taxon>
        <taxon>Bacteroidota</taxon>
        <taxon>Cytophagia</taxon>
        <taxon>Cytophagales</taxon>
        <taxon>Cyclobacteriaceae</taxon>
        <taxon>Algoriphagus</taxon>
    </lineage>
</organism>
<accession>A0ABQ6PRU4</accession>
<protein>
    <recommendedName>
        <fullName evidence="3">NAD(P)/FAD-dependent oxidoreductase</fullName>
    </recommendedName>
</protein>
<name>A0ABQ6PRU4_9BACT</name>
<dbReference type="EMBL" id="BTPD01000011">
    <property type="protein sequence ID" value="GMQ30699.1"/>
    <property type="molecule type" value="Genomic_DNA"/>
</dbReference>
<evidence type="ECO:0000313" key="1">
    <source>
        <dbReference type="EMBL" id="GMQ30699.1"/>
    </source>
</evidence>
<reference evidence="1 2" key="1">
    <citation type="submission" date="2023-08" db="EMBL/GenBank/DDBJ databases">
        <title>Draft genome sequence of Algoriphagus confluentis.</title>
        <authorList>
            <person name="Takatani N."/>
            <person name="Hosokawa M."/>
            <person name="Sawabe T."/>
        </authorList>
    </citation>
    <scope>NUCLEOTIDE SEQUENCE [LARGE SCALE GENOMIC DNA]</scope>
    <source>
        <strain evidence="1 2">NBRC 111222</strain>
    </source>
</reference>
<dbReference type="PANTHER" id="PTHR10668">
    <property type="entry name" value="PHYTOENE DEHYDROGENASE"/>
    <property type="match status" value="1"/>
</dbReference>
<gene>
    <name evidence="1" type="ORF">Aconfl_33420</name>
</gene>
<evidence type="ECO:0000313" key="2">
    <source>
        <dbReference type="Proteomes" id="UP001338309"/>
    </source>
</evidence>
<keyword evidence="2" id="KW-1185">Reference proteome</keyword>
<dbReference type="PANTHER" id="PTHR10668:SF105">
    <property type="entry name" value="DEHYDROGENASE-RELATED"/>
    <property type="match status" value="1"/>
</dbReference>
<comment type="caution">
    <text evidence="1">The sequence shown here is derived from an EMBL/GenBank/DDBJ whole genome shotgun (WGS) entry which is preliminary data.</text>
</comment>
<sequence>MPQHKVLVFDTSVPALAKIAGAKLPNSYLKKLKKFRYGMGVFKVDWALSGPIPFKSPIARKAGTIHLGSGMKEICHSELQAANGRISLSPFVLLGQQSLFDSTRAPKEMHTAWGYCHVPNGSNVDRTELIENQIERFAPGFKEPILARHSINSAQMEAYNHNYLGGDVNGGSMDIAQLFMKPTFQLKPYRTPAKGIYLCSSSTPPGGRVHGMCGYNAAKQNCQRFFS</sequence>